<reference evidence="1 2" key="1">
    <citation type="submission" date="2017-07" db="EMBL/GenBank/DDBJ databases">
        <title>Genome sequence of Pseudomonas NEP1.</title>
        <authorList>
            <person name="Nascimento F.X."/>
        </authorList>
    </citation>
    <scope>NUCLEOTIDE SEQUENCE [LARGE SCALE GENOMIC DNA]</scope>
    <source>
        <strain evidence="1 2">NEP1</strain>
    </source>
</reference>
<dbReference type="AlphaFoldDB" id="A0A345UVA8"/>
<protein>
    <submittedName>
        <fullName evidence="1">Uncharacterized protein</fullName>
    </submittedName>
</protein>
<sequence length="144" mass="16873">MNYLEKEIDSVLEEQKLVNKKLSETELANLINDLTIEFFSSPAKKLDPYFLKNTEKKHDPEFWKKVDTIDDLGYPTIIVHDNKAHAWKLESSTDLKALLLETTGFPFWIIGQNFKTLTYMDDHDCVHTSKKPNQYPQKNKIKKN</sequence>
<proteinExistence type="predicted"/>
<gene>
    <name evidence="1" type="ORF">CFN16_09795</name>
</gene>
<evidence type="ECO:0000313" key="2">
    <source>
        <dbReference type="Proteomes" id="UP000254535"/>
    </source>
</evidence>
<dbReference type="Proteomes" id="UP000254535">
    <property type="component" value="Chromosome"/>
</dbReference>
<organism evidence="1 2">
    <name type="scientific">Pseudomonas fluorescens</name>
    <dbReference type="NCBI Taxonomy" id="294"/>
    <lineage>
        <taxon>Bacteria</taxon>
        <taxon>Pseudomonadati</taxon>
        <taxon>Pseudomonadota</taxon>
        <taxon>Gammaproteobacteria</taxon>
        <taxon>Pseudomonadales</taxon>
        <taxon>Pseudomonadaceae</taxon>
        <taxon>Pseudomonas</taxon>
    </lineage>
</organism>
<evidence type="ECO:0000313" key="1">
    <source>
        <dbReference type="EMBL" id="AXJ04410.1"/>
    </source>
</evidence>
<dbReference type="EMBL" id="CP022313">
    <property type="protein sequence ID" value="AXJ04410.1"/>
    <property type="molecule type" value="Genomic_DNA"/>
</dbReference>
<dbReference type="RefSeq" id="WP_115077304.1">
    <property type="nucleotide sequence ID" value="NZ_CP022313.1"/>
</dbReference>
<name>A0A345UVA8_PSEFL</name>
<accession>A0A345UVA8</accession>